<dbReference type="AlphaFoldDB" id="A0A0A7EHX2"/>
<dbReference type="Proteomes" id="UP000030341">
    <property type="component" value="Chromosome 1"/>
</dbReference>
<dbReference type="InterPro" id="IPR006116">
    <property type="entry name" value="NT_2-5OAS_ClassI-CCAase"/>
</dbReference>
<proteinExistence type="predicted"/>
<dbReference type="STRING" id="1348114.OM33_14085"/>
<dbReference type="OrthoDB" id="1118920at2"/>
<organism evidence="3 4">
    <name type="scientific">Pseudoalteromonas piratica</name>
    <dbReference type="NCBI Taxonomy" id="1348114"/>
    <lineage>
        <taxon>Bacteria</taxon>
        <taxon>Pseudomonadati</taxon>
        <taxon>Pseudomonadota</taxon>
        <taxon>Gammaproteobacteria</taxon>
        <taxon>Alteromonadales</taxon>
        <taxon>Pseudoalteromonadaceae</taxon>
        <taxon>Pseudoalteromonas</taxon>
    </lineage>
</organism>
<dbReference type="Pfam" id="PF18144">
    <property type="entry name" value="SMODS"/>
    <property type="match status" value="1"/>
</dbReference>
<gene>
    <name evidence="3" type="ORF">OM33_14085</name>
</gene>
<dbReference type="GO" id="GO:0016779">
    <property type="term" value="F:nucleotidyltransferase activity"/>
    <property type="evidence" value="ECO:0007669"/>
    <property type="project" value="InterPro"/>
</dbReference>
<keyword evidence="4" id="KW-1185">Reference proteome</keyword>
<evidence type="ECO:0000313" key="3">
    <source>
        <dbReference type="EMBL" id="AIY66113.1"/>
    </source>
</evidence>
<dbReference type="RefSeq" id="WP_038642625.1">
    <property type="nucleotide sequence ID" value="NZ_CP009888.1"/>
</dbReference>
<evidence type="ECO:0000313" key="4">
    <source>
        <dbReference type="Proteomes" id="UP000030341"/>
    </source>
</evidence>
<dbReference type="eggNOG" id="ENOG502ZAWZ">
    <property type="taxonomic scope" value="Bacteria"/>
</dbReference>
<dbReference type="HOGENOM" id="CLU_039827_1_1_6"/>
<reference evidence="3 4" key="1">
    <citation type="submission" date="2014-11" db="EMBL/GenBank/DDBJ databases">
        <title>Complete Genome Sequence of Pseudoalteromonas sp. Strain OCN003 Isolated from Kaneohe Bay, Oahu, Hawaii.</title>
        <authorList>
            <person name="Beurmann S."/>
            <person name="Videau P."/>
            <person name="Ushijima B."/>
            <person name="Smith A.M."/>
            <person name="Aeby G.S."/>
            <person name="Callahan S.M."/>
            <person name="Belcaid M."/>
        </authorList>
    </citation>
    <scope>NUCLEOTIDE SEQUENCE [LARGE SCALE GENOMIC DNA]</scope>
    <source>
        <strain evidence="3 4">OCN003</strain>
    </source>
</reference>
<dbReference type="KEGG" id="pseo:OM33_14085"/>
<dbReference type="InterPro" id="IPR043519">
    <property type="entry name" value="NT_sf"/>
</dbReference>
<dbReference type="GO" id="GO:0051607">
    <property type="term" value="P:defense response to virus"/>
    <property type="evidence" value="ECO:0007669"/>
    <property type="project" value="UniProtKB-KW"/>
</dbReference>
<dbReference type="EMBL" id="CP009888">
    <property type="protein sequence ID" value="AIY66113.1"/>
    <property type="molecule type" value="Genomic_DNA"/>
</dbReference>
<dbReference type="CDD" id="cd05400">
    <property type="entry name" value="NT_2-5OAS_ClassI-CCAase"/>
    <property type="match status" value="1"/>
</dbReference>
<evidence type="ECO:0000256" key="1">
    <source>
        <dbReference type="ARBA" id="ARBA00023118"/>
    </source>
</evidence>
<sequence length="441" mass="51031">MKLVKHFNEFLKNEVNLNQHRIDTLEYRVQVVTNFIKGSDSFKSAFIEAIPQGSYAHRTIIKPTAKKKVFDADVVVYLKPIDGWEAKDYIEQIYKTFNASKHYQGKVSRQTRCVKLNYAGEFHIDIVPCIRSKFLFTETERVCNRLTNEFESCSSIEFSKWVQKKNAVAGNNNLIKAIRLCKYLRDFKQTFSVKSILLTTLLASRITLSEELFGTDSFKDLPMSLKTLFNRLDEWLDEQDEMPIVNNPVDDDENFNRHWDEDKFQNFKKQVKKYNGWINTAYQEMDKEESIKGWRKVFGDKFAPESTAKAVEKQQSLPSHCERLRWPMATSPQKLNVKAVLQKDKSSVSIGDLAAYNTIPKHHWIRFNVKDTLDHQTSIFWQVVNTGSEAANDDCLRGKFFQGSTIHKESTLYRGTHWVEAVAVRQGVCIARSGPIVVKIA</sequence>
<accession>A0A0A7EHX2</accession>
<feature type="domain" description="Adenylyl/Guanylyl and SMODS C-terminal sensor" evidence="2">
    <location>
        <begin position="319"/>
        <end position="440"/>
    </location>
</feature>
<keyword evidence="1" id="KW-0051">Antiviral defense</keyword>
<evidence type="ECO:0000259" key="2">
    <source>
        <dbReference type="Pfam" id="PF18134"/>
    </source>
</evidence>
<dbReference type="Pfam" id="PF18134">
    <property type="entry name" value="AGS_C"/>
    <property type="match status" value="1"/>
</dbReference>
<name>A0A0A7EHX2_9GAMM</name>
<protein>
    <recommendedName>
        <fullName evidence="2">Adenylyl/Guanylyl and SMODS C-terminal sensor domain-containing protein</fullName>
    </recommendedName>
</protein>
<dbReference type="InterPro" id="IPR040511">
    <property type="entry name" value="AGS_C"/>
</dbReference>
<dbReference type="Gene3D" id="3.30.460.10">
    <property type="entry name" value="Beta Polymerase, domain 2"/>
    <property type="match status" value="1"/>
</dbReference>
<dbReference type="SUPFAM" id="SSF81301">
    <property type="entry name" value="Nucleotidyltransferase"/>
    <property type="match status" value="1"/>
</dbReference>